<dbReference type="AlphaFoldDB" id="A0A558QTR6"/>
<dbReference type="InterPro" id="IPR001054">
    <property type="entry name" value="A/G_cyclase"/>
</dbReference>
<dbReference type="Proteomes" id="UP000318681">
    <property type="component" value="Unassembled WGS sequence"/>
</dbReference>
<dbReference type="InterPro" id="IPR029787">
    <property type="entry name" value="Nucleotide_cyclase"/>
</dbReference>
<dbReference type="Pfam" id="PF00211">
    <property type="entry name" value="Guanylate_cyc"/>
    <property type="match status" value="1"/>
</dbReference>
<dbReference type="Gene3D" id="3.30.70.1230">
    <property type="entry name" value="Nucleotide cyclase"/>
    <property type="match status" value="1"/>
</dbReference>
<organism evidence="2 3">
    <name type="scientific">Alterirhizorhabdus solaris</name>
    <dbReference type="NCBI Taxonomy" id="2529389"/>
    <lineage>
        <taxon>Bacteria</taxon>
        <taxon>Pseudomonadati</taxon>
        <taxon>Pseudomonadota</taxon>
        <taxon>Alphaproteobacteria</taxon>
        <taxon>Sphingomonadales</taxon>
        <taxon>Rhizorhabdaceae</taxon>
        <taxon>Alterirhizorhabdus</taxon>
    </lineage>
</organism>
<keyword evidence="3" id="KW-1185">Reference proteome</keyword>
<accession>A0A558QTR6</accession>
<dbReference type="SMART" id="SM00044">
    <property type="entry name" value="CYCc"/>
    <property type="match status" value="1"/>
</dbReference>
<dbReference type="SUPFAM" id="SSF55073">
    <property type="entry name" value="Nucleotide cyclase"/>
    <property type="match status" value="1"/>
</dbReference>
<reference evidence="2 3" key="1">
    <citation type="submission" date="2019-07" db="EMBL/GenBank/DDBJ databases">
        <title>Sphingomonas solaris sp. nov., isolated from a solar panel from Boston, Massachusetts.</title>
        <authorList>
            <person name="Tanner K."/>
            <person name="Pascual J."/>
            <person name="Mancuso C."/>
            <person name="Pereto J."/>
            <person name="Khalil A."/>
            <person name="Vilanova C."/>
        </authorList>
    </citation>
    <scope>NUCLEOTIDE SEQUENCE [LARGE SCALE GENOMIC DNA]</scope>
    <source>
        <strain evidence="2 3">R4DWN</strain>
    </source>
</reference>
<dbReference type="GO" id="GO:0004016">
    <property type="term" value="F:adenylate cyclase activity"/>
    <property type="evidence" value="ECO:0007669"/>
    <property type="project" value="UniProtKB-ARBA"/>
</dbReference>
<evidence type="ECO:0000313" key="2">
    <source>
        <dbReference type="EMBL" id="TVV70519.1"/>
    </source>
</evidence>
<sequence length="575" mass="59838">MSDAHQQARAALARGDFAAAYDITVSAIAAGDESEGLRHQQVLALGRMGDTETAFALFSVYGLDRSSEPDELAVGARLLKDRAFALQGRARPVAMAAAADAYRAVFDLSGALRPGVNAASLSLLAGQGEAARDLARRLLMHPDLPAAGDHRAATRKAELLLVLERFDQAIAVLAAAGPRPFAAAADRASTSRQLGAIAAAVGLDASRTQTLLGHVRPPAAIHFTGRACAPDAATEAAIAAAIADSLATRDVGFAYGTLSAGGELLAAEAVLARGGELHVVLPFDEADFIAHAVRPAGEPWVARYRAAVAAATSVIPASAMPCTGDPAQHDYADRMAMGLARLKSRHLDADVFRLGIGVAAEAMPGMATWRDRAGENVSIAMPGAGGGFTPPPPVPAADTRTTAAILFTDFPGFSKLSEQALPAFWNGVMRRVAEVLDAQGDAVECRNSWGDALYAVTRSAAVSAEIALSLQGALAGFDYASLGLKASMGMRIGAHFGTVYRARDHITGKISFYGGEVSRAARIEPVTPPGAVFVTEPFAAMLMLEAPDRFTTRYVGRIDLAKGAGSAPMYRLTRA</sequence>
<dbReference type="CDD" id="cd07302">
    <property type="entry name" value="CHD"/>
    <property type="match status" value="1"/>
</dbReference>
<dbReference type="EMBL" id="VNIM01000120">
    <property type="protein sequence ID" value="TVV70519.1"/>
    <property type="molecule type" value="Genomic_DNA"/>
</dbReference>
<name>A0A558QTR6_9SPHN</name>
<feature type="domain" description="Guanylate cyclase" evidence="1">
    <location>
        <begin position="404"/>
        <end position="524"/>
    </location>
</feature>
<dbReference type="GO" id="GO:0009190">
    <property type="term" value="P:cyclic nucleotide biosynthetic process"/>
    <property type="evidence" value="ECO:0007669"/>
    <property type="project" value="InterPro"/>
</dbReference>
<dbReference type="GO" id="GO:0035556">
    <property type="term" value="P:intracellular signal transduction"/>
    <property type="evidence" value="ECO:0007669"/>
    <property type="project" value="InterPro"/>
</dbReference>
<comment type="caution">
    <text evidence="2">The sequence shown here is derived from an EMBL/GenBank/DDBJ whole genome shotgun (WGS) entry which is preliminary data.</text>
</comment>
<protein>
    <submittedName>
        <fullName evidence="2">Adenylate/guanylate cyclase domain-containing protein</fullName>
    </submittedName>
</protein>
<dbReference type="InterPro" id="IPR046880">
    <property type="entry name" value="TPR-S"/>
</dbReference>
<evidence type="ECO:0000259" key="1">
    <source>
        <dbReference type="PROSITE" id="PS50125"/>
    </source>
</evidence>
<dbReference type="PROSITE" id="PS50125">
    <property type="entry name" value="GUANYLATE_CYCLASE_2"/>
    <property type="match status" value="1"/>
</dbReference>
<gene>
    <name evidence="2" type="ORF">FOY91_18900</name>
</gene>
<evidence type="ECO:0000313" key="3">
    <source>
        <dbReference type="Proteomes" id="UP000318681"/>
    </source>
</evidence>
<proteinExistence type="predicted"/>
<dbReference type="Pfam" id="PF20308">
    <property type="entry name" value="TPR-S"/>
    <property type="match status" value="1"/>
</dbReference>
<dbReference type="OrthoDB" id="2974768at2"/>
<dbReference type="RefSeq" id="WP_145155244.1">
    <property type="nucleotide sequence ID" value="NZ_VNIM01000120.1"/>
</dbReference>